<name>A0ABQ4NQ88_9RHOB</name>
<evidence type="ECO:0008006" key="3">
    <source>
        <dbReference type="Google" id="ProtNLM"/>
    </source>
</evidence>
<reference evidence="1 2" key="1">
    <citation type="submission" date="2021-05" db="EMBL/GenBank/DDBJ databases">
        <title>Bacteria Genome sequencing.</title>
        <authorList>
            <person name="Takabe Y."/>
            <person name="Nakajima Y."/>
            <person name="Suzuki S."/>
            <person name="Shiozaki T."/>
        </authorList>
    </citation>
    <scope>NUCLEOTIDE SEQUENCE [LARGE SCALE GENOMIC DNA]</scope>
    <source>
        <strain evidence="1 2">AI_62</strain>
    </source>
</reference>
<dbReference type="InterPro" id="IPR036641">
    <property type="entry name" value="HPT_dom_sf"/>
</dbReference>
<proteinExistence type="predicted"/>
<dbReference type="Gene3D" id="1.20.120.160">
    <property type="entry name" value="HPT domain"/>
    <property type="match status" value="1"/>
</dbReference>
<comment type="caution">
    <text evidence="1">The sequence shown here is derived from an EMBL/GenBank/DDBJ whole genome shotgun (WGS) entry which is preliminary data.</text>
</comment>
<evidence type="ECO:0000313" key="2">
    <source>
        <dbReference type="Proteomes" id="UP000786693"/>
    </source>
</evidence>
<protein>
    <recommendedName>
        <fullName evidence="3">Hpt domain-containing protein</fullName>
    </recommendedName>
</protein>
<sequence>MVDKNRISELRQEIGEEDMAVVFGIFQQEAEETIARIASGLCDQEHAKATHFLRSGALNIGLISLAKQADLAAAVPGNDRAQTAEVLRDTLRRSVESIDVALMQP</sequence>
<accession>A0ABQ4NQ88</accession>
<dbReference type="EMBL" id="BPFH01000006">
    <property type="protein sequence ID" value="GIT96496.1"/>
    <property type="molecule type" value="Genomic_DNA"/>
</dbReference>
<keyword evidence="2" id="KW-1185">Reference proteome</keyword>
<organism evidence="1 2">
    <name type="scientific">Jannaschia pagri</name>
    <dbReference type="NCBI Taxonomy" id="2829797"/>
    <lineage>
        <taxon>Bacteria</taxon>
        <taxon>Pseudomonadati</taxon>
        <taxon>Pseudomonadota</taxon>
        <taxon>Alphaproteobacteria</taxon>
        <taxon>Rhodobacterales</taxon>
        <taxon>Roseobacteraceae</taxon>
        <taxon>Jannaschia</taxon>
    </lineage>
</organism>
<evidence type="ECO:0000313" key="1">
    <source>
        <dbReference type="EMBL" id="GIT96496.1"/>
    </source>
</evidence>
<gene>
    <name evidence="1" type="ORF">JANAI62_31190</name>
</gene>
<dbReference type="SUPFAM" id="SSF47226">
    <property type="entry name" value="Histidine-containing phosphotransfer domain, HPT domain"/>
    <property type="match status" value="1"/>
</dbReference>
<dbReference type="Proteomes" id="UP000786693">
    <property type="component" value="Unassembled WGS sequence"/>
</dbReference>